<dbReference type="NCBIfam" id="NF005686">
    <property type="entry name" value="PRK07486.1"/>
    <property type="match status" value="1"/>
</dbReference>
<dbReference type="Gene3D" id="3.90.1300.10">
    <property type="entry name" value="Amidase signature (AS) domain"/>
    <property type="match status" value="1"/>
</dbReference>
<evidence type="ECO:0000259" key="1">
    <source>
        <dbReference type="Pfam" id="PF01425"/>
    </source>
</evidence>
<dbReference type="Pfam" id="PF01425">
    <property type="entry name" value="Amidase"/>
    <property type="match status" value="1"/>
</dbReference>
<dbReference type="Proteomes" id="UP001589834">
    <property type="component" value="Unassembled WGS sequence"/>
</dbReference>
<dbReference type="InterPro" id="IPR036928">
    <property type="entry name" value="AS_sf"/>
</dbReference>
<proteinExistence type="predicted"/>
<dbReference type="SUPFAM" id="SSF75304">
    <property type="entry name" value="Amidase signature (AS) enzymes"/>
    <property type="match status" value="1"/>
</dbReference>
<dbReference type="InterPro" id="IPR000120">
    <property type="entry name" value="Amidase"/>
</dbReference>
<sequence length="485" mass="52553">MAPATPGEALTALDASALSEAIHARRASCREVMQAYQARIRRLNPRYNALVSLRPDDELLAEADACDAELARGRSRGWLHGIPQAIKDLTNAAGLPTTLGSPLMRHFIPREDGLMAARMKAAGCIVVGKSNVPEFGLGSHTFNPVFGTTLNAFDRRKSAGGSSGGAAVALALRLLPVADGSDFMGSLRNPAAWNNVFGFRPSQGRVPMWPAQDVWVSQLGTEGPMGRSVRDVARLLATQAGWSPDSPLSIAGSAQLAGAEGIFDPKKARIGWLADLDAYLPMAPGILDGCATALRRLEGLGCTVEPARLGLPPERVWDAWLVWRRVLVAARIAPFLLKDSNRAHIKPEALWEHEQAQGCSAAQFMAASVTRTQFHQQMLKLFERHDFLALPTTQVWPFDAAERWPRQIAGRAMDTYHRWMEVVIYATFAGLPCISVPAGFNEVGLPLGLQLIGRPLDDAGVLRLAEAYEQVIGDWLAVEPPTPTD</sequence>
<dbReference type="InterPro" id="IPR023631">
    <property type="entry name" value="Amidase_dom"/>
</dbReference>
<dbReference type="PANTHER" id="PTHR11895">
    <property type="entry name" value="TRANSAMIDASE"/>
    <property type="match status" value="1"/>
</dbReference>
<organism evidence="2 3">
    <name type="scientific">Ottowia pentelensis</name>
    <dbReference type="NCBI Taxonomy" id="511108"/>
    <lineage>
        <taxon>Bacteria</taxon>
        <taxon>Pseudomonadati</taxon>
        <taxon>Pseudomonadota</taxon>
        <taxon>Betaproteobacteria</taxon>
        <taxon>Burkholderiales</taxon>
        <taxon>Comamonadaceae</taxon>
        <taxon>Ottowia</taxon>
    </lineage>
</organism>
<keyword evidence="3" id="KW-1185">Reference proteome</keyword>
<accession>A0ABV6PR58</accession>
<evidence type="ECO:0000313" key="2">
    <source>
        <dbReference type="EMBL" id="MFC0592320.1"/>
    </source>
</evidence>
<dbReference type="EMBL" id="JBHLTN010000014">
    <property type="protein sequence ID" value="MFC0592320.1"/>
    <property type="molecule type" value="Genomic_DNA"/>
</dbReference>
<dbReference type="PANTHER" id="PTHR11895:SF76">
    <property type="entry name" value="INDOLEACETAMIDE HYDROLASE"/>
    <property type="match status" value="1"/>
</dbReference>
<protein>
    <submittedName>
        <fullName evidence="2">Amidase</fullName>
    </submittedName>
</protein>
<reference evidence="2 3" key="1">
    <citation type="submission" date="2024-09" db="EMBL/GenBank/DDBJ databases">
        <authorList>
            <person name="Sun Q."/>
            <person name="Mori K."/>
        </authorList>
    </citation>
    <scope>NUCLEOTIDE SEQUENCE [LARGE SCALE GENOMIC DNA]</scope>
    <source>
        <strain evidence="2 3">NCAIM B.02336</strain>
    </source>
</reference>
<gene>
    <name evidence="2" type="ORF">ACFFGG_07105</name>
</gene>
<dbReference type="RefSeq" id="WP_377481527.1">
    <property type="nucleotide sequence ID" value="NZ_JBHLTN010000014.1"/>
</dbReference>
<feature type="domain" description="Amidase" evidence="1">
    <location>
        <begin position="31"/>
        <end position="462"/>
    </location>
</feature>
<comment type="caution">
    <text evidence="2">The sequence shown here is derived from an EMBL/GenBank/DDBJ whole genome shotgun (WGS) entry which is preliminary data.</text>
</comment>
<name>A0ABV6PR58_9BURK</name>
<evidence type="ECO:0000313" key="3">
    <source>
        <dbReference type="Proteomes" id="UP001589834"/>
    </source>
</evidence>